<dbReference type="RefSeq" id="WP_249706409.1">
    <property type="nucleotide sequence ID" value="NZ_JAMFMB010000002.1"/>
</dbReference>
<feature type="signal peptide" evidence="1">
    <location>
        <begin position="1"/>
        <end position="29"/>
    </location>
</feature>
<reference evidence="2" key="1">
    <citation type="submission" date="2022-05" db="EMBL/GenBank/DDBJ databases">
        <authorList>
            <person name="Park J.-S."/>
        </authorList>
    </citation>
    <scope>NUCLEOTIDE SEQUENCE</scope>
    <source>
        <strain evidence="2">2012CJ41-6</strain>
    </source>
</reference>
<feature type="chain" id="PRO_5046900025" description="YMGG-like Gly-zipper domain-containing protein" evidence="1">
    <location>
        <begin position="30"/>
        <end position="73"/>
    </location>
</feature>
<name>A0ABT0PXP6_9RHOB</name>
<dbReference type="EMBL" id="JAMFMB010000002">
    <property type="protein sequence ID" value="MCL6282292.1"/>
    <property type="molecule type" value="Genomic_DNA"/>
</dbReference>
<evidence type="ECO:0000256" key="1">
    <source>
        <dbReference type="SAM" id="SignalP"/>
    </source>
</evidence>
<keyword evidence="1" id="KW-0732">Signal</keyword>
<gene>
    <name evidence="2" type="ORF">M3P21_02020</name>
</gene>
<organism evidence="2 3">
    <name type="scientific">Ruegeria spongiae</name>
    <dbReference type="NCBI Taxonomy" id="2942209"/>
    <lineage>
        <taxon>Bacteria</taxon>
        <taxon>Pseudomonadati</taxon>
        <taxon>Pseudomonadota</taxon>
        <taxon>Alphaproteobacteria</taxon>
        <taxon>Rhodobacterales</taxon>
        <taxon>Roseobacteraceae</taxon>
        <taxon>Ruegeria</taxon>
    </lineage>
</organism>
<accession>A0ABT0PXP6</accession>
<evidence type="ECO:0000313" key="2">
    <source>
        <dbReference type="EMBL" id="MCL6282292.1"/>
    </source>
</evidence>
<proteinExistence type="predicted"/>
<dbReference type="Proteomes" id="UP001203880">
    <property type="component" value="Unassembled WGS sequence"/>
</dbReference>
<comment type="caution">
    <text evidence="2">The sequence shown here is derived from an EMBL/GenBank/DDBJ whole genome shotgun (WGS) entry which is preliminary data.</text>
</comment>
<sequence>MTSARLYKGLIAGFAAAMLAVVPISEAQADHKKKTDDAIKGALIGAGVGALIGKGRGAAAGAILGAVIGANAK</sequence>
<protein>
    <recommendedName>
        <fullName evidence="4">YMGG-like Gly-zipper domain-containing protein</fullName>
    </recommendedName>
</protein>
<keyword evidence="3" id="KW-1185">Reference proteome</keyword>
<evidence type="ECO:0008006" key="4">
    <source>
        <dbReference type="Google" id="ProtNLM"/>
    </source>
</evidence>
<evidence type="ECO:0000313" key="3">
    <source>
        <dbReference type="Proteomes" id="UP001203880"/>
    </source>
</evidence>